<dbReference type="Gene3D" id="3.40.50.10810">
    <property type="entry name" value="Tandem AAA-ATPase domain"/>
    <property type="match status" value="1"/>
</dbReference>
<feature type="domain" description="Helicase C-terminal" evidence="5">
    <location>
        <begin position="1067"/>
        <end position="1226"/>
    </location>
</feature>
<dbReference type="InterPro" id="IPR014001">
    <property type="entry name" value="Helicase_ATP-bd"/>
</dbReference>
<comment type="caution">
    <text evidence="6">The sequence shown here is derived from an EMBL/GenBank/DDBJ whole genome shotgun (WGS) entry which is preliminary data.</text>
</comment>
<dbReference type="Gene3D" id="3.40.50.300">
    <property type="entry name" value="P-loop containing nucleotide triphosphate hydrolases"/>
    <property type="match status" value="1"/>
</dbReference>
<organism evidence="6 7">
    <name type="scientific">Neisseria brasiliensis</name>
    <dbReference type="NCBI Taxonomy" id="2666100"/>
    <lineage>
        <taxon>Bacteria</taxon>
        <taxon>Pseudomonadati</taxon>
        <taxon>Pseudomonadota</taxon>
        <taxon>Betaproteobacteria</taxon>
        <taxon>Neisseriales</taxon>
        <taxon>Neisseriaceae</taxon>
        <taxon>Neisseria</taxon>
    </lineage>
</organism>
<keyword evidence="7" id="KW-1185">Reference proteome</keyword>
<accession>A0A7X2GXJ7</accession>
<dbReference type="InterPro" id="IPR001650">
    <property type="entry name" value="Helicase_C-like"/>
</dbReference>
<keyword evidence="2" id="KW-0479">Metal-binding</keyword>
<dbReference type="CDD" id="cd18012">
    <property type="entry name" value="DEXQc_arch_SWI2_SNF2"/>
    <property type="match status" value="1"/>
</dbReference>
<evidence type="ECO:0000259" key="3">
    <source>
        <dbReference type="PROSITE" id="PS50966"/>
    </source>
</evidence>
<gene>
    <name evidence="6" type="ORF">GJU80_04805</name>
</gene>
<evidence type="ECO:0000259" key="4">
    <source>
        <dbReference type="PROSITE" id="PS51192"/>
    </source>
</evidence>
<dbReference type="InterPro" id="IPR000330">
    <property type="entry name" value="SNF2_N"/>
</dbReference>
<dbReference type="SUPFAM" id="SSF52540">
    <property type="entry name" value="P-loop containing nucleoside triphosphate hydrolases"/>
    <property type="match status" value="2"/>
</dbReference>
<dbReference type="GO" id="GO:0008270">
    <property type="term" value="F:zinc ion binding"/>
    <property type="evidence" value="ECO:0007669"/>
    <property type="project" value="UniProtKB-KW"/>
</dbReference>
<keyword evidence="1" id="KW-0378">Hydrolase</keyword>
<feature type="domain" description="Helicase ATP-binding" evidence="4">
    <location>
        <begin position="784"/>
        <end position="944"/>
    </location>
</feature>
<dbReference type="InterPro" id="IPR027417">
    <property type="entry name" value="P-loop_NTPase"/>
</dbReference>
<dbReference type="Pfam" id="PF00176">
    <property type="entry name" value="SNF2-rel_dom"/>
    <property type="match status" value="1"/>
</dbReference>
<dbReference type="InterPro" id="IPR038718">
    <property type="entry name" value="SNF2-like_sf"/>
</dbReference>
<dbReference type="Pfam" id="PF08455">
    <property type="entry name" value="SNF2_assoc"/>
    <property type="match status" value="1"/>
</dbReference>
<reference evidence="6" key="1">
    <citation type="journal article" name="Emerg. Infect. Dis.">
        <title>Two cases of a newly characterized neisseria species.</title>
        <authorList>
            <person name="Mustapha M."/>
            <person name="Lemos A.P.S."/>
            <person name="Harrison L.H."/>
            <person name="Vantyne D."/>
            <person name="Sacchi C.T."/>
        </authorList>
    </citation>
    <scope>NUCLEOTIDE SEQUENCE</scope>
    <source>
        <strain evidence="6">N.95.16</strain>
    </source>
</reference>
<evidence type="ECO:0000259" key="5">
    <source>
        <dbReference type="PROSITE" id="PS51194"/>
    </source>
</evidence>
<dbReference type="PROSITE" id="PS51192">
    <property type="entry name" value="HELICASE_ATP_BIND_1"/>
    <property type="match status" value="1"/>
</dbReference>
<evidence type="ECO:0000256" key="1">
    <source>
        <dbReference type="ARBA" id="ARBA00022801"/>
    </source>
</evidence>
<keyword evidence="2" id="KW-0862">Zinc</keyword>
<dbReference type="EMBL" id="WJXO01000001">
    <property type="protein sequence ID" value="MRN37826.1"/>
    <property type="molecule type" value="Genomic_DNA"/>
</dbReference>
<keyword evidence="2" id="KW-0863">Zinc-finger</keyword>
<feature type="domain" description="SWIM-type" evidence="3">
    <location>
        <begin position="167"/>
        <end position="204"/>
    </location>
</feature>
<evidence type="ECO:0000256" key="2">
    <source>
        <dbReference type="PROSITE-ProRule" id="PRU00325"/>
    </source>
</evidence>
<proteinExistence type="predicted"/>
<protein>
    <submittedName>
        <fullName evidence="6">ATP-dependent helicase</fullName>
    </submittedName>
</protein>
<dbReference type="GO" id="GO:0016787">
    <property type="term" value="F:hydrolase activity"/>
    <property type="evidence" value="ECO:0007669"/>
    <property type="project" value="UniProtKB-KW"/>
</dbReference>
<feature type="domain" description="SWIM-type" evidence="3">
    <location>
        <begin position="51"/>
        <end position="88"/>
    </location>
</feature>
<dbReference type="SMART" id="SM00487">
    <property type="entry name" value="DEXDc"/>
    <property type="match status" value="1"/>
</dbReference>
<dbReference type="PROSITE" id="PS51194">
    <property type="entry name" value="HELICASE_CTER"/>
    <property type="match status" value="1"/>
</dbReference>
<dbReference type="InterPro" id="IPR049730">
    <property type="entry name" value="SNF2/RAD54-like_C"/>
</dbReference>
<dbReference type="GO" id="GO:0005524">
    <property type="term" value="F:ATP binding"/>
    <property type="evidence" value="ECO:0007669"/>
    <property type="project" value="InterPro"/>
</dbReference>
<evidence type="ECO:0000313" key="7">
    <source>
        <dbReference type="Proteomes" id="UP000486297"/>
    </source>
</evidence>
<dbReference type="CDD" id="cd18793">
    <property type="entry name" value="SF2_C_SNF"/>
    <property type="match status" value="1"/>
</dbReference>
<keyword evidence="6" id="KW-0547">Nucleotide-binding</keyword>
<dbReference type="PROSITE" id="PS50966">
    <property type="entry name" value="ZF_SWIM"/>
    <property type="match status" value="2"/>
</dbReference>
<dbReference type="Proteomes" id="UP000486297">
    <property type="component" value="Unassembled WGS sequence"/>
</dbReference>
<dbReference type="PANTHER" id="PTHR10799">
    <property type="entry name" value="SNF2/RAD54 HELICASE FAMILY"/>
    <property type="match status" value="1"/>
</dbReference>
<dbReference type="Pfam" id="PF00271">
    <property type="entry name" value="Helicase_C"/>
    <property type="match status" value="1"/>
</dbReference>
<sequence length="1230" mass="139414">MLPPRHAIETFINEKALPASIERARDYRAELVEIDGNRATFQSKGSYKQTYRQMVEFNENKPVKVSCSCPYQNGGICKHTVAALRQLAAMSDNGQPEKKTKPTRSAKPKETLLRYPLLDGGLVDFQSIWSDFNRFTNFSFYTADCRIMDFEPGKWTFEASDWQGTFRSTLTRLSEQEVGLACNCTHKTAKQYCSHMAAMVRLAAENLGAECLLPDYRERFIADVLSDYGMTPQDNYAEFFDFSIDDEGFVIQSKVPDLMPLHFSLVSRTIPSEISAKTALPPKAGLVLALNFDEGVFQEFVLYYANLKKNGEISANLKEISDVNAGSVLFNGMLPDEAKDIWYTLQAMNEQYLEFAEEQNVDALGKTVAAFNRFLQTFPDLPLFAAQGPSYARTGSLNRLSPITVSTEPAGLSYRFKEDGALYRLEGRIILGGKSVHPSLLGKAVNPFFIYRADTLTRYPDAKTAADIMRCVVHPSLAVLKRHAETFRRNIIAPLAKHYPITSRDFVTPPKTKRKQTANTSNGADCSFQKQVYVRDSDGLIRFSPAAQYDETLIELPSHALRLHIQDGKFHRLERDEAQEQAFLRFFEALHPDFAQVSDGLYLLTPEQLTQDFWFIDFADSLKNQGIELLGAKDLKSWHYNLNKPQISIRTESGTDWFDLNIAIRYGEETVNLKDIHKAFVNRQNFVTLSDGTIGMLPESWLEKFAPYFQAGEVKKDSIRLSPYQFGIIDQLYESLDDKPEFLRTLYQRRQRLQNLSAQPDVQLSDGLNATLRPYQQHGLNWLAFLHANGLGGCLADDMGLGKTLQTIAFLHYLKTTHTPDKPSLIVAPTSLTFNWLAEIKKFCPGLRVLDYTGAGRLKDSASFDGCDVVLTTYGTLLQDIELLQGYRFSYLILDESQAIKNPLSQRYKAARLIQADNRLILSGTPIENNTFDLYTQLNFLNPGLLGSQSHFKSRFADAIDKKQDQQAAALLAKMVHPFILRRTKNQVAHELPPKTESVIYCEMGKAQRKAYDRVKEQYRTYLLDKIGSDGINKSQMYILEGLTKLRQICNSPALLADADYGSESVKLDTLVEHIKDKTGQHKILVFSSFVKMLALIEGRLNAENIAYEYLDGQTRNRQQKVDRFQNNADIRVFLISTKAGGTGLNLTEADYVFIVDPWWNPAVENQAIDRCYRIGQTKQVMAYRLICRDTVEEKILALQQKKQGIADSLISVDNEKKSFDLDEVKNLFE</sequence>
<dbReference type="InterPro" id="IPR013663">
    <property type="entry name" value="Helicase_SWF/SNF/SWI_bac"/>
</dbReference>
<dbReference type="AlphaFoldDB" id="A0A7X2GXJ7"/>
<dbReference type="Pfam" id="PF04434">
    <property type="entry name" value="SWIM"/>
    <property type="match status" value="1"/>
</dbReference>
<dbReference type="InterPro" id="IPR007527">
    <property type="entry name" value="Znf_SWIM"/>
</dbReference>
<name>A0A7X2GXJ7_9NEIS</name>
<dbReference type="GO" id="GO:0004386">
    <property type="term" value="F:helicase activity"/>
    <property type="evidence" value="ECO:0007669"/>
    <property type="project" value="UniProtKB-KW"/>
</dbReference>
<dbReference type="RefSeq" id="WP_095502402.1">
    <property type="nucleotide sequence ID" value="NZ_WJXO01000001.1"/>
</dbReference>
<evidence type="ECO:0000313" key="6">
    <source>
        <dbReference type="EMBL" id="MRN37826.1"/>
    </source>
</evidence>
<dbReference type="SMART" id="SM00490">
    <property type="entry name" value="HELICc"/>
    <property type="match status" value="1"/>
</dbReference>
<keyword evidence="6" id="KW-0347">Helicase</keyword>
<keyword evidence="6" id="KW-0067">ATP-binding</keyword>